<reference evidence="3 4" key="1">
    <citation type="submission" date="2020-03" db="EMBL/GenBank/DDBJ databases">
        <title>Whole genome shotgun sequence of Phytohabitans houttuyneae NBRC 108639.</title>
        <authorList>
            <person name="Komaki H."/>
            <person name="Tamura T."/>
        </authorList>
    </citation>
    <scope>NUCLEOTIDE SEQUENCE [LARGE SCALE GENOMIC DNA]</scope>
    <source>
        <strain evidence="3 4">NBRC 108639</strain>
    </source>
</reference>
<feature type="transmembrane region" description="Helical" evidence="2">
    <location>
        <begin position="111"/>
        <end position="130"/>
    </location>
</feature>
<feature type="transmembrane region" description="Helical" evidence="2">
    <location>
        <begin position="47"/>
        <end position="71"/>
    </location>
</feature>
<dbReference type="AlphaFoldDB" id="A0A6V8K639"/>
<dbReference type="EMBL" id="BLPF01000001">
    <property type="protein sequence ID" value="GFJ77456.1"/>
    <property type="molecule type" value="Genomic_DNA"/>
</dbReference>
<name>A0A6V8K639_9ACTN</name>
<feature type="compositionally biased region" description="Pro residues" evidence="1">
    <location>
        <begin position="410"/>
        <end position="424"/>
    </location>
</feature>
<keyword evidence="2" id="KW-0472">Membrane</keyword>
<protein>
    <submittedName>
        <fullName evidence="3">Uncharacterized protein</fullName>
    </submittedName>
</protein>
<gene>
    <name evidence="3" type="ORF">Phou_016360</name>
</gene>
<evidence type="ECO:0000313" key="3">
    <source>
        <dbReference type="EMBL" id="GFJ77456.1"/>
    </source>
</evidence>
<keyword evidence="2" id="KW-0812">Transmembrane</keyword>
<evidence type="ECO:0000256" key="2">
    <source>
        <dbReference type="SAM" id="Phobius"/>
    </source>
</evidence>
<evidence type="ECO:0000313" key="4">
    <source>
        <dbReference type="Proteomes" id="UP000482800"/>
    </source>
</evidence>
<comment type="caution">
    <text evidence="3">The sequence shown here is derived from an EMBL/GenBank/DDBJ whole genome shotgun (WGS) entry which is preliminary data.</text>
</comment>
<keyword evidence="4" id="KW-1185">Reference proteome</keyword>
<keyword evidence="2" id="KW-1133">Transmembrane helix</keyword>
<feature type="transmembrane region" description="Helical" evidence="2">
    <location>
        <begin position="77"/>
        <end position="99"/>
    </location>
</feature>
<proteinExistence type="predicted"/>
<feature type="region of interest" description="Disordered" evidence="1">
    <location>
        <begin position="16"/>
        <end position="35"/>
    </location>
</feature>
<feature type="transmembrane region" description="Helical" evidence="2">
    <location>
        <begin position="136"/>
        <end position="157"/>
    </location>
</feature>
<organism evidence="3 4">
    <name type="scientific">Phytohabitans houttuyneae</name>
    <dbReference type="NCBI Taxonomy" id="1076126"/>
    <lineage>
        <taxon>Bacteria</taxon>
        <taxon>Bacillati</taxon>
        <taxon>Actinomycetota</taxon>
        <taxon>Actinomycetes</taxon>
        <taxon>Micromonosporales</taxon>
        <taxon>Micromonosporaceae</taxon>
    </lineage>
</organism>
<evidence type="ECO:0000256" key="1">
    <source>
        <dbReference type="SAM" id="MobiDB-lite"/>
    </source>
</evidence>
<feature type="region of interest" description="Disordered" evidence="1">
    <location>
        <begin position="403"/>
        <end position="455"/>
    </location>
</feature>
<sequence>MHRQFGRAVAAVPVTDVHDQQPPATATHLTDSPVAPPPRWSPARLAYWFYAAAGAVIGQTWVAVTHVPWAAGLPAPVRVVAVLPFALCLELLAMTLAAMADERMRLGERAYGFRVFSAAVAAVAVGILVVGHLPDLYWSAGFGLLSAAAYLLWLLHAAARRRDALRRAGKLADTAPDYGLWRRLRHPLWSARAAELARAGSLDPLSGRWQPLSLHESLEAARQSIRADKRRPAIARAVERVVRADQADPLMAEIAVRTLDLDRLAAGLAQQVNYSSWVARLAPAVTALPATGQARRTWGRSGIGDDPAGTDSGEPDPLAPAGDEAARSRQPPVDLMRHIPIQDEPYQRWRTVWADLTAHPDAALDLVAGRHQISRRQVERIRAAGEYGLLTSPIPPALLMAAMLGTDPPAGQPDPGEGPRPPAVDPSTPDRATTPAADDSDQSAPLAPGRAGSAP</sequence>
<dbReference type="RefSeq" id="WP_246273375.1">
    <property type="nucleotide sequence ID" value="NZ_BAABGO010000053.1"/>
</dbReference>
<dbReference type="Proteomes" id="UP000482800">
    <property type="component" value="Unassembled WGS sequence"/>
</dbReference>
<feature type="region of interest" description="Disordered" evidence="1">
    <location>
        <begin position="291"/>
        <end position="333"/>
    </location>
</feature>
<accession>A0A6V8K639</accession>
<reference evidence="3 4" key="2">
    <citation type="submission" date="2020-03" db="EMBL/GenBank/DDBJ databases">
        <authorList>
            <person name="Ichikawa N."/>
            <person name="Kimura A."/>
            <person name="Kitahashi Y."/>
            <person name="Uohara A."/>
        </authorList>
    </citation>
    <scope>NUCLEOTIDE SEQUENCE [LARGE SCALE GENOMIC DNA]</scope>
    <source>
        <strain evidence="3 4">NBRC 108639</strain>
    </source>
</reference>